<evidence type="ECO:0000313" key="5">
    <source>
        <dbReference type="EMBL" id="KUL27690.1"/>
    </source>
</evidence>
<name>A0A101JIY1_9ACTN</name>
<sequence>MPLRRLLCAVGVATIGAATTLVASPTIALAALAAPKNLTVARATDDVNRIQVGWKTVPDADHYTLDILAGDVETVFDLPVTATAHTVDAPNPCTAYRIRVGAVDADGTVTNTGYYSLRALTPSAVMGMAPTRTDAGSTATATWRAPAWTGYTPLTGYRSVFTRLSDGIVLADRTSTDLSFQYSGIDPSRAYTLAVTTVNEYGACVTAKSLLDRFRPADPTDLVVERTANAPGTVSVVWKAPATGPAPAYYQIGYGTDKVTKTLQVLAPATATTLALATDKVWMVEVKAYNENGGSSALTGSVPVWEPAVTTPAPTPQSTENPVPDDPAVPTNTSTIVDSGPDRAPPTITTTLSQKPVNGWFRTPVTIRFTCADGTGTVAVCPAPVLADTDGAARRFSGTAKDAAGNTTTTTLILKIDQTAPQITATVRGTKNADGWYTSPPTIHYTCGDETSTISSCPADTVVTAAGAGQKISGIAFDKAGNTAAATVVLNLDLTAPRITASVAGDTGADGWYTTAPAVHFTCTDTGSGIASCPADTPVGLDGTDQTVTGVATDKAGNSTTTSVTVNVDRTAPGIRTIVGGTPTSDGWYRTAPTVHFACLDGTSGIATCPADTRVAADGAGQVVTGTATDKAGNSTTTSVTVNVDQTAPVITATLTGGTANADGWYSVAPVVHFTCTDAGSGVALCPADTPVTTDGAGQVVSGTVTDKAGNSTTTSVTVDIDRTVPVITATVLGATTNTAGWYRTTPTIHYTCIDTGSGVALCPTDTPVTDGTAQKITGTVTDKAGNSTTITTTVSLDQVTPTIGTTVTGATPNANGWYNTAPTIGFTCTDDRSGVAFCSTGSTVTTDGAGQKATGTVTDKAGNTASTTTTVNLDRTAPGITSTVVGTKNKAGWYTTAPTVKYTCTDDRSGVALCPADAVITDGAGQKITGTVTDKAGNTASSGTTLNVDRNPPVVTVAGAVDGAVYGPDAAPVVTCLTTDAVSGVATPAARTDLENFGKHTVTCAGATDKAGNTATTVQLKYTVQPTVEWLSALTHRYLTGASAVTLRQLDADLAAHRWSAYTGRIIGLAAGAKPDVTIANATELVYWAVMMPLYS</sequence>
<gene>
    <name evidence="5" type="ORF">ADL15_34640</name>
</gene>
<feature type="domain" description="Fibronectin type-III" evidence="4">
    <location>
        <begin position="121"/>
        <end position="219"/>
    </location>
</feature>
<reference evidence="5 6" key="1">
    <citation type="submission" date="2015-10" db="EMBL/GenBank/DDBJ databases">
        <authorList>
            <person name="Gilbert D.G."/>
        </authorList>
    </citation>
    <scope>NUCLEOTIDE SEQUENCE [LARGE SCALE GENOMIC DNA]</scope>
    <source>
        <strain evidence="5 6">NRRL B-16712</strain>
    </source>
</reference>
<dbReference type="InterPro" id="IPR013783">
    <property type="entry name" value="Ig-like_fold"/>
</dbReference>
<accession>A0A101JIY1</accession>
<keyword evidence="6" id="KW-1185">Reference proteome</keyword>
<evidence type="ECO:0000313" key="6">
    <source>
        <dbReference type="Proteomes" id="UP000053244"/>
    </source>
</evidence>
<feature type="chain" id="PRO_5039448511" evidence="3">
    <location>
        <begin position="24"/>
        <end position="1097"/>
    </location>
</feature>
<dbReference type="GO" id="GO:0000272">
    <property type="term" value="P:polysaccharide catabolic process"/>
    <property type="evidence" value="ECO:0007669"/>
    <property type="project" value="UniProtKB-KW"/>
</dbReference>
<dbReference type="InterPro" id="IPR036116">
    <property type="entry name" value="FN3_sf"/>
</dbReference>
<dbReference type="InterPro" id="IPR003961">
    <property type="entry name" value="FN3_dom"/>
</dbReference>
<dbReference type="Gene3D" id="2.60.40.10">
    <property type="entry name" value="Immunoglobulins"/>
    <property type="match status" value="3"/>
</dbReference>
<evidence type="ECO:0000259" key="4">
    <source>
        <dbReference type="PROSITE" id="PS50853"/>
    </source>
</evidence>
<dbReference type="PROSITE" id="PS50853">
    <property type="entry name" value="FN3"/>
    <property type="match status" value="1"/>
</dbReference>
<proteinExistence type="predicted"/>
<dbReference type="RefSeq" id="WP_067700034.1">
    <property type="nucleotide sequence ID" value="NZ_LLZH01000296.1"/>
</dbReference>
<dbReference type="AlphaFoldDB" id="A0A101JIY1"/>
<evidence type="ECO:0000256" key="1">
    <source>
        <dbReference type="ARBA" id="ARBA00023295"/>
    </source>
</evidence>
<dbReference type="GO" id="GO:0016798">
    <property type="term" value="F:hydrolase activity, acting on glycosyl bonds"/>
    <property type="evidence" value="ECO:0007669"/>
    <property type="project" value="UniProtKB-KW"/>
</dbReference>
<keyword evidence="1" id="KW-0378">Hydrolase</keyword>
<comment type="caution">
    <text evidence="5">The sequence shown here is derived from an EMBL/GenBank/DDBJ whole genome shotgun (WGS) entry which is preliminary data.</text>
</comment>
<dbReference type="OrthoDB" id="5718261at2"/>
<dbReference type="SUPFAM" id="SSF49265">
    <property type="entry name" value="Fibronectin type III"/>
    <property type="match status" value="2"/>
</dbReference>
<organism evidence="5 6">
    <name type="scientific">Actinoplanes awajinensis subsp. mycoplanecinus</name>
    <dbReference type="NCBI Taxonomy" id="135947"/>
    <lineage>
        <taxon>Bacteria</taxon>
        <taxon>Bacillati</taxon>
        <taxon>Actinomycetota</taxon>
        <taxon>Actinomycetes</taxon>
        <taxon>Micromonosporales</taxon>
        <taxon>Micromonosporaceae</taxon>
        <taxon>Actinoplanes</taxon>
    </lineage>
</organism>
<keyword evidence="2" id="KW-0624">Polysaccharide degradation</keyword>
<feature type="signal peptide" evidence="3">
    <location>
        <begin position="1"/>
        <end position="23"/>
    </location>
</feature>
<dbReference type="SMART" id="SM00060">
    <property type="entry name" value="FN3"/>
    <property type="match status" value="3"/>
</dbReference>
<evidence type="ECO:0000256" key="2">
    <source>
        <dbReference type="ARBA" id="ARBA00023326"/>
    </source>
</evidence>
<evidence type="ECO:0000256" key="3">
    <source>
        <dbReference type="SAM" id="SignalP"/>
    </source>
</evidence>
<keyword evidence="2" id="KW-0119">Carbohydrate metabolism</keyword>
<keyword evidence="3" id="KW-0732">Signal</keyword>
<dbReference type="EMBL" id="LLZH01000296">
    <property type="protein sequence ID" value="KUL27690.1"/>
    <property type="molecule type" value="Genomic_DNA"/>
</dbReference>
<protein>
    <submittedName>
        <fullName evidence="5">Neogenin</fullName>
    </submittedName>
</protein>
<keyword evidence="1" id="KW-0326">Glycosidase</keyword>
<dbReference type="Proteomes" id="UP000053244">
    <property type="component" value="Unassembled WGS sequence"/>
</dbReference>